<dbReference type="PANTHER" id="PTHR13832">
    <property type="entry name" value="PROTEIN PHOSPHATASE 2C"/>
    <property type="match status" value="1"/>
</dbReference>
<dbReference type="InterPro" id="IPR001932">
    <property type="entry name" value="PPM-type_phosphatase-like_dom"/>
</dbReference>
<feature type="domain" description="PPM-type phosphatase" evidence="1">
    <location>
        <begin position="50"/>
        <end position="406"/>
    </location>
</feature>
<evidence type="ECO:0000313" key="2">
    <source>
        <dbReference type="EMBL" id="GAT57698.1"/>
    </source>
</evidence>
<dbReference type="CDD" id="cd00143">
    <property type="entry name" value="PP2Cc"/>
    <property type="match status" value="1"/>
</dbReference>
<accession>A0ABQ0M373</accession>
<protein>
    <submittedName>
        <fullName evidence="2">Serine/threonine protein phosphatase 2C</fullName>
    </submittedName>
</protein>
<dbReference type="Gene3D" id="3.60.40.10">
    <property type="entry name" value="PPM-type phosphatase domain"/>
    <property type="match status" value="1"/>
</dbReference>
<sequence>MPAALFPTHLISTIIHRHSTSPQPAYPHDDRTTAQRVWPTLHDPGGTQIDIQPCPTPDERTQDRHFIADWQLPNGLWRFRAVFDGHGGHETVDLTVRDVPTAIHDALVAIVTEQAQPEPSVISDLLRDTVAGVDAKIGEEFLALFPGGADAVEKMTEEEIVAIINDDGPNNLKTVRCMRGSTVLVSLVSPDLDVWVASLGDCPALLGVKDASGDWTAKIMGANHNGVDAAEAARVRSEHPGEDETCILRDRVLGALAVTRAMGDFEFKLPGVYTAKVFLKSNPGFRITSKVEEFLPRNLTPPYVSAICDVQHVNVKALGATGAYLLVASDGLVDLSGDEYGMDHREPENFSKKWVEILARPEATGNRALYLLRDAMGQTAAKVSSLLTVESETRWMDDTTVIYTSLIE</sequence>
<organism evidence="2 3">
    <name type="scientific">Mycena chlorophos</name>
    <name type="common">Agaric fungus</name>
    <name type="synonym">Agaricus chlorophos</name>
    <dbReference type="NCBI Taxonomy" id="658473"/>
    <lineage>
        <taxon>Eukaryota</taxon>
        <taxon>Fungi</taxon>
        <taxon>Dikarya</taxon>
        <taxon>Basidiomycota</taxon>
        <taxon>Agaricomycotina</taxon>
        <taxon>Agaricomycetes</taxon>
        <taxon>Agaricomycetidae</taxon>
        <taxon>Agaricales</taxon>
        <taxon>Marasmiineae</taxon>
        <taxon>Mycenaceae</taxon>
        <taxon>Mycena</taxon>
    </lineage>
</organism>
<name>A0ABQ0M373_MYCCL</name>
<dbReference type="InterPro" id="IPR015655">
    <property type="entry name" value="PP2C"/>
</dbReference>
<reference evidence="2" key="1">
    <citation type="submission" date="2014-09" db="EMBL/GenBank/DDBJ databases">
        <title>Genome sequence of the luminous mushroom Mycena chlorophos for searching fungal bioluminescence genes.</title>
        <authorList>
            <person name="Tanaka Y."/>
            <person name="Kasuga D."/>
            <person name="Oba Y."/>
            <person name="Hase S."/>
            <person name="Sato K."/>
            <person name="Oba Y."/>
            <person name="Sakakibara Y."/>
        </authorList>
    </citation>
    <scope>NUCLEOTIDE SEQUENCE</scope>
</reference>
<dbReference type="Pfam" id="PF00481">
    <property type="entry name" value="PP2C"/>
    <property type="match status" value="1"/>
</dbReference>
<dbReference type="SUPFAM" id="SSF81606">
    <property type="entry name" value="PP2C-like"/>
    <property type="match status" value="1"/>
</dbReference>
<gene>
    <name evidence="2" type="ORF">MCHLO_14208</name>
</gene>
<dbReference type="SMART" id="SM00332">
    <property type="entry name" value="PP2Cc"/>
    <property type="match status" value="1"/>
</dbReference>
<dbReference type="EMBL" id="DF849506">
    <property type="protein sequence ID" value="GAT57698.1"/>
    <property type="molecule type" value="Genomic_DNA"/>
</dbReference>
<proteinExistence type="predicted"/>
<evidence type="ECO:0000313" key="3">
    <source>
        <dbReference type="Proteomes" id="UP000815677"/>
    </source>
</evidence>
<dbReference type="PROSITE" id="PS51746">
    <property type="entry name" value="PPM_2"/>
    <property type="match status" value="1"/>
</dbReference>
<keyword evidence="3" id="KW-1185">Reference proteome</keyword>
<dbReference type="PANTHER" id="PTHR13832:SF792">
    <property type="entry name" value="GM14286P"/>
    <property type="match status" value="1"/>
</dbReference>
<dbReference type="InterPro" id="IPR036457">
    <property type="entry name" value="PPM-type-like_dom_sf"/>
</dbReference>
<dbReference type="Proteomes" id="UP000815677">
    <property type="component" value="Unassembled WGS sequence"/>
</dbReference>
<evidence type="ECO:0000259" key="1">
    <source>
        <dbReference type="PROSITE" id="PS51746"/>
    </source>
</evidence>